<organism evidence="3">
    <name type="scientific">Amphora coffeiformis</name>
    <dbReference type="NCBI Taxonomy" id="265554"/>
    <lineage>
        <taxon>Eukaryota</taxon>
        <taxon>Sar</taxon>
        <taxon>Stramenopiles</taxon>
        <taxon>Ochrophyta</taxon>
        <taxon>Bacillariophyta</taxon>
        <taxon>Bacillariophyceae</taxon>
        <taxon>Bacillariophycidae</taxon>
        <taxon>Thalassiophysales</taxon>
        <taxon>Catenulaceae</taxon>
        <taxon>Amphora</taxon>
    </lineage>
</organism>
<feature type="chain" id="PRO_5030978949" evidence="2">
    <location>
        <begin position="34"/>
        <end position="199"/>
    </location>
</feature>
<name>A0A7S3LE27_9STRA</name>
<sequence>MRSRNSLTMQLVVKTTCMLLLFGLLLSAEASSARRDEQNNPRRLMTVKSMKQYHAVVYIKSNYNQRSMKEPKSSKETHTTRLRPGVRRQMPIRMKVWKKWKASDTQSDVFYHDDPNMGTSRKYYEEVREQYKYYTSSTMKSKSKSKSKTKTSKSKSTKAKTKETSGKTNSHYYYSTESNSGSSKGKIAFMMSTSKGKGT</sequence>
<feature type="compositionally biased region" description="Basic residues" evidence="1">
    <location>
        <begin position="141"/>
        <end position="159"/>
    </location>
</feature>
<feature type="region of interest" description="Disordered" evidence="1">
    <location>
        <begin position="65"/>
        <end position="87"/>
    </location>
</feature>
<feature type="region of interest" description="Disordered" evidence="1">
    <location>
        <begin position="135"/>
        <end position="199"/>
    </location>
</feature>
<gene>
    <name evidence="3" type="ORF">ACOF00016_LOCUS13581</name>
</gene>
<evidence type="ECO:0000256" key="1">
    <source>
        <dbReference type="SAM" id="MobiDB-lite"/>
    </source>
</evidence>
<feature type="compositionally biased region" description="Basic and acidic residues" evidence="1">
    <location>
        <begin position="67"/>
        <end position="79"/>
    </location>
</feature>
<keyword evidence="2" id="KW-0732">Signal</keyword>
<evidence type="ECO:0000313" key="3">
    <source>
        <dbReference type="EMBL" id="CAE0416525.1"/>
    </source>
</evidence>
<proteinExistence type="predicted"/>
<reference evidence="3" key="1">
    <citation type="submission" date="2021-01" db="EMBL/GenBank/DDBJ databases">
        <authorList>
            <person name="Corre E."/>
            <person name="Pelletier E."/>
            <person name="Niang G."/>
            <person name="Scheremetjew M."/>
            <person name="Finn R."/>
            <person name="Kale V."/>
            <person name="Holt S."/>
            <person name="Cochrane G."/>
            <person name="Meng A."/>
            <person name="Brown T."/>
            <person name="Cohen L."/>
        </authorList>
    </citation>
    <scope>NUCLEOTIDE SEQUENCE</scope>
    <source>
        <strain evidence="3">CCMP127</strain>
    </source>
</reference>
<feature type="compositionally biased region" description="Polar residues" evidence="1">
    <location>
        <begin position="169"/>
        <end position="183"/>
    </location>
</feature>
<dbReference type="AlphaFoldDB" id="A0A7S3LE27"/>
<accession>A0A7S3LE27</accession>
<feature type="signal peptide" evidence="2">
    <location>
        <begin position="1"/>
        <end position="33"/>
    </location>
</feature>
<protein>
    <submittedName>
        <fullName evidence="3">Uncharacterized protein</fullName>
    </submittedName>
</protein>
<evidence type="ECO:0000256" key="2">
    <source>
        <dbReference type="SAM" id="SignalP"/>
    </source>
</evidence>
<dbReference type="EMBL" id="HBIM01017643">
    <property type="protein sequence ID" value="CAE0416525.1"/>
    <property type="molecule type" value="Transcribed_RNA"/>
</dbReference>